<sequence length="58" mass="6304">MDDKEGLHDHDRLRDLFADRVLESREAVYCDDLDTILPSLVADGESGLEGGCGIPDSA</sequence>
<reference evidence="2 3" key="1">
    <citation type="submission" date="2023-10" db="EMBL/GenBank/DDBJ databases">
        <title>Whole Genome based description of the genera Actinobaculum and Actinotignum reveals a complex phylogenetic relationship within the species included in the genus Actinotignum.</title>
        <authorList>
            <person name="Jensen C.S."/>
            <person name="Dargis R."/>
            <person name="Kemp M."/>
            <person name="Christensen J.J."/>
        </authorList>
    </citation>
    <scope>NUCLEOTIDE SEQUENCE</scope>
    <source>
        <strain evidence="2">SLA_B511</strain>
        <strain evidence="1 3">SLA_B974</strain>
    </source>
</reference>
<dbReference type="RefSeq" id="WP_156825527.1">
    <property type="nucleotide sequence ID" value="NZ_JAWNFQ010000002.1"/>
</dbReference>
<protein>
    <submittedName>
        <fullName evidence="2">Uncharacterized protein</fullName>
    </submittedName>
</protein>
<gene>
    <name evidence="2" type="ORF">R6G80_00550</name>
    <name evidence="1" type="ORF">R6G86_04560</name>
</gene>
<comment type="caution">
    <text evidence="2">The sequence shown here is derived from an EMBL/GenBank/DDBJ whole genome shotgun (WGS) entry which is preliminary data.</text>
</comment>
<dbReference type="EMBL" id="JAWNGA010000006">
    <property type="protein sequence ID" value="MDY5133016.1"/>
    <property type="molecule type" value="Genomic_DNA"/>
</dbReference>
<organism evidence="2 4">
    <name type="scientific">Actinotignum urinale</name>
    <dbReference type="NCBI Taxonomy" id="190146"/>
    <lineage>
        <taxon>Bacteria</taxon>
        <taxon>Bacillati</taxon>
        <taxon>Actinomycetota</taxon>
        <taxon>Actinomycetes</taxon>
        <taxon>Actinomycetales</taxon>
        <taxon>Actinomycetaceae</taxon>
        <taxon>Actinotignum</taxon>
    </lineage>
</organism>
<dbReference type="Proteomes" id="UP001281731">
    <property type="component" value="Unassembled WGS sequence"/>
</dbReference>
<dbReference type="Proteomes" id="UP001275049">
    <property type="component" value="Unassembled WGS sequence"/>
</dbReference>
<proteinExistence type="predicted"/>
<evidence type="ECO:0000313" key="4">
    <source>
        <dbReference type="Proteomes" id="UP001281731"/>
    </source>
</evidence>
<keyword evidence="3" id="KW-1185">Reference proteome</keyword>
<evidence type="ECO:0000313" key="1">
    <source>
        <dbReference type="EMBL" id="MDY5133016.1"/>
    </source>
</evidence>
<name>A0AAW9HT21_9ACTO</name>
<evidence type="ECO:0000313" key="2">
    <source>
        <dbReference type="EMBL" id="MDY5154223.1"/>
    </source>
</evidence>
<dbReference type="AlphaFoldDB" id="A0AAW9HT21"/>
<dbReference type="EMBL" id="JAWNGC010000001">
    <property type="protein sequence ID" value="MDY5154223.1"/>
    <property type="molecule type" value="Genomic_DNA"/>
</dbReference>
<evidence type="ECO:0000313" key="3">
    <source>
        <dbReference type="Proteomes" id="UP001275049"/>
    </source>
</evidence>
<accession>A0AAW9HT21</accession>